<proteinExistence type="predicted"/>
<dbReference type="STRING" id="246437.L9JEQ0"/>
<sequence>MNAEAICSALPTIAYHKLADLRYLSRGASGTVSSARHADWRVQVAVKHLHIHTPLLDSERNDVLREAEILHKARFSYILPILGICNEPEFLGIVTEYMPNGSLNELLHRIADFGLSKWRMMSLSQSRNSKSAPEGGTIIYMPPENYEPGQKSRASVKHDIYRYKVTNPLQIMYSVSQGHRPDTSEESLPFDIPHRALMISLIESGWAQNPDERPSFLKCLIELEPVLRTFEEITFLEAVIQLKKTKLQSFSSTILLCDQKKLALSLNVAANHGPQEVKEKFC</sequence>
<evidence type="ECO:0000313" key="3">
    <source>
        <dbReference type="Proteomes" id="UP000011518"/>
    </source>
</evidence>
<accession>L9JEQ0</accession>
<feature type="domain" description="Protein kinase" evidence="1">
    <location>
        <begin position="18"/>
        <end position="282"/>
    </location>
</feature>
<name>L9JEQ0_TUPCH</name>
<dbReference type="InterPro" id="IPR000719">
    <property type="entry name" value="Prot_kinase_dom"/>
</dbReference>
<dbReference type="InterPro" id="IPR001245">
    <property type="entry name" value="Ser-Thr/Tyr_kinase_cat_dom"/>
</dbReference>
<dbReference type="EMBL" id="KB321006">
    <property type="protein sequence ID" value="ELW49046.1"/>
    <property type="molecule type" value="Genomic_DNA"/>
</dbReference>
<gene>
    <name evidence="2" type="ORF">TREES_T100013375</name>
</gene>
<dbReference type="PANTHER" id="PTHR44329">
    <property type="entry name" value="SERINE/THREONINE-PROTEIN KINASE TNNI3K-RELATED"/>
    <property type="match status" value="1"/>
</dbReference>
<dbReference type="InParanoid" id="L9JEQ0"/>
<evidence type="ECO:0000259" key="1">
    <source>
        <dbReference type="PROSITE" id="PS50011"/>
    </source>
</evidence>
<dbReference type="FunCoup" id="L9JEQ0">
    <property type="interactions" value="281"/>
</dbReference>
<reference evidence="3" key="2">
    <citation type="journal article" date="2013" name="Nat. Commun.">
        <title>Genome of the Chinese tree shrew.</title>
        <authorList>
            <person name="Fan Y."/>
            <person name="Huang Z.Y."/>
            <person name="Cao C.C."/>
            <person name="Chen C.S."/>
            <person name="Chen Y.X."/>
            <person name="Fan D.D."/>
            <person name="He J."/>
            <person name="Hou H.L."/>
            <person name="Hu L."/>
            <person name="Hu X.T."/>
            <person name="Jiang X.T."/>
            <person name="Lai R."/>
            <person name="Lang Y.S."/>
            <person name="Liang B."/>
            <person name="Liao S.G."/>
            <person name="Mu D."/>
            <person name="Ma Y.Y."/>
            <person name="Niu Y.Y."/>
            <person name="Sun X.Q."/>
            <person name="Xia J.Q."/>
            <person name="Xiao J."/>
            <person name="Xiong Z.Q."/>
            <person name="Xu L."/>
            <person name="Yang L."/>
            <person name="Zhang Y."/>
            <person name="Zhao W."/>
            <person name="Zhao X.D."/>
            <person name="Zheng Y.T."/>
            <person name="Zhou J.M."/>
            <person name="Zhu Y.B."/>
            <person name="Zhang G.J."/>
            <person name="Wang J."/>
            <person name="Yao Y.G."/>
        </authorList>
    </citation>
    <scope>NUCLEOTIDE SEQUENCE [LARGE SCALE GENOMIC DNA]</scope>
</reference>
<keyword evidence="2" id="KW-0418">Kinase</keyword>
<keyword evidence="2" id="KW-0808">Transferase</keyword>
<dbReference type="GO" id="GO:0045087">
    <property type="term" value="P:innate immune response"/>
    <property type="evidence" value="ECO:0007669"/>
    <property type="project" value="TreeGrafter"/>
</dbReference>
<dbReference type="SUPFAM" id="SSF56112">
    <property type="entry name" value="Protein kinase-like (PK-like)"/>
    <property type="match status" value="1"/>
</dbReference>
<dbReference type="Proteomes" id="UP000011518">
    <property type="component" value="Unassembled WGS sequence"/>
</dbReference>
<dbReference type="InterPro" id="IPR011009">
    <property type="entry name" value="Kinase-like_dom_sf"/>
</dbReference>
<keyword evidence="2" id="KW-0675">Receptor</keyword>
<reference evidence="3" key="1">
    <citation type="submission" date="2012-07" db="EMBL/GenBank/DDBJ databases">
        <title>Genome of the Chinese tree shrew, a rising model animal genetically related to primates.</title>
        <authorList>
            <person name="Zhang G."/>
            <person name="Fan Y."/>
            <person name="Yao Y."/>
            <person name="Huang Z."/>
        </authorList>
    </citation>
    <scope>NUCLEOTIDE SEQUENCE [LARGE SCALE GENOMIC DNA]</scope>
</reference>
<dbReference type="Gene3D" id="1.10.510.10">
    <property type="entry name" value="Transferase(Phosphotransferase) domain 1"/>
    <property type="match status" value="2"/>
</dbReference>
<dbReference type="Pfam" id="PF07714">
    <property type="entry name" value="PK_Tyr_Ser-Thr"/>
    <property type="match status" value="1"/>
</dbReference>
<dbReference type="PROSITE" id="PS50011">
    <property type="entry name" value="PROTEIN_KINASE_DOM"/>
    <property type="match status" value="1"/>
</dbReference>
<evidence type="ECO:0000313" key="2">
    <source>
        <dbReference type="EMBL" id="ELW49046.1"/>
    </source>
</evidence>
<dbReference type="GO" id="GO:0005524">
    <property type="term" value="F:ATP binding"/>
    <property type="evidence" value="ECO:0007669"/>
    <property type="project" value="InterPro"/>
</dbReference>
<keyword evidence="3" id="KW-1185">Reference proteome</keyword>
<organism evidence="2 3">
    <name type="scientific">Tupaia chinensis</name>
    <name type="common">Chinese tree shrew</name>
    <name type="synonym">Tupaia belangeri chinensis</name>
    <dbReference type="NCBI Taxonomy" id="246437"/>
    <lineage>
        <taxon>Eukaryota</taxon>
        <taxon>Metazoa</taxon>
        <taxon>Chordata</taxon>
        <taxon>Craniata</taxon>
        <taxon>Vertebrata</taxon>
        <taxon>Euteleostomi</taxon>
        <taxon>Mammalia</taxon>
        <taxon>Eutheria</taxon>
        <taxon>Euarchontoglires</taxon>
        <taxon>Scandentia</taxon>
        <taxon>Tupaiidae</taxon>
        <taxon>Tupaia</taxon>
    </lineage>
</organism>
<dbReference type="AlphaFoldDB" id="L9JEQ0"/>
<dbReference type="GO" id="GO:0004706">
    <property type="term" value="F:JUN kinase kinase kinase activity"/>
    <property type="evidence" value="ECO:0007669"/>
    <property type="project" value="TreeGrafter"/>
</dbReference>
<dbReference type="InterPro" id="IPR051681">
    <property type="entry name" value="Ser/Thr_Kinases-Pseudokinases"/>
</dbReference>
<dbReference type="PANTHER" id="PTHR44329:SF9">
    <property type="entry name" value="RECEPTOR-INTERACTING SERINE_THREONINE-PROTEIN KINASE 2"/>
    <property type="match status" value="1"/>
</dbReference>
<dbReference type="GO" id="GO:0043123">
    <property type="term" value="P:positive regulation of canonical NF-kappaB signal transduction"/>
    <property type="evidence" value="ECO:0007669"/>
    <property type="project" value="TreeGrafter"/>
</dbReference>
<protein>
    <submittedName>
        <fullName evidence="2">Receptor-interacting serine/threonine-protein kinase 2</fullName>
    </submittedName>
</protein>